<dbReference type="InterPro" id="IPR036049">
    <property type="entry name" value="Ribosomal_uL29_sf"/>
</dbReference>
<evidence type="ECO:0000256" key="3">
    <source>
        <dbReference type="ARBA" id="ARBA00023274"/>
    </source>
</evidence>
<evidence type="ECO:0000256" key="5">
    <source>
        <dbReference type="HAMAP-Rule" id="MF_00374"/>
    </source>
</evidence>
<dbReference type="GO" id="GO:0006412">
    <property type="term" value="P:translation"/>
    <property type="evidence" value="ECO:0007669"/>
    <property type="project" value="UniProtKB-UniRule"/>
</dbReference>
<dbReference type="SUPFAM" id="SSF46561">
    <property type="entry name" value="Ribosomal protein L29 (L29p)"/>
    <property type="match status" value="1"/>
</dbReference>
<name>A0A0L0ML95_9MOLU</name>
<dbReference type="Gene3D" id="1.10.287.310">
    <property type="match status" value="1"/>
</dbReference>
<reference evidence="6 7" key="1">
    <citation type="journal article" date="2015" name="BMC Microbiol.">
        <title>'Candidatus Phytoplasma phoenicium' associated with almond witches'-broom disease: from draft genome to genetic diversity among strain populations.</title>
        <authorList>
            <person name="Quaglino F."/>
            <person name="Kube M."/>
            <person name="Jawhari M."/>
            <person name="Abou-Jawdah Y."/>
            <person name="Siewert C."/>
            <person name="Choueiri E."/>
            <person name="Sobh H."/>
            <person name="Casati P."/>
            <person name="Tedeschi R."/>
            <person name="Molino Lova M."/>
            <person name="Alma A."/>
            <person name="Bianco P.A."/>
        </authorList>
    </citation>
    <scope>NUCLEOTIDE SEQUENCE [LARGE SCALE GENOMIC DNA]</scope>
    <source>
        <strain evidence="6 7">SA213</strain>
    </source>
</reference>
<dbReference type="HAMAP" id="MF_00374">
    <property type="entry name" value="Ribosomal_uL29"/>
    <property type="match status" value="1"/>
</dbReference>
<evidence type="ECO:0000313" key="7">
    <source>
        <dbReference type="Proteomes" id="UP000037086"/>
    </source>
</evidence>
<dbReference type="GO" id="GO:0003735">
    <property type="term" value="F:structural constituent of ribosome"/>
    <property type="evidence" value="ECO:0007669"/>
    <property type="project" value="InterPro"/>
</dbReference>
<protein>
    <recommendedName>
        <fullName evidence="4 5">Large ribosomal subunit protein uL29</fullName>
    </recommendedName>
</protein>
<gene>
    <name evidence="5 6" type="primary">rpmC</name>
    <name evidence="6" type="ORF">AlmWB_00380</name>
</gene>
<dbReference type="InterPro" id="IPR050063">
    <property type="entry name" value="Ribosomal_protein_uL29"/>
</dbReference>
<dbReference type="GO" id="GO:0022625">
    <property type="term" value="C:cytosolic large ribosomal subunit"/>
    <property type="evidence" value="ECO:0007669"/>
    <property type="project" value="TreeGrafter"/>
</dbReference>
<dbReference type="PANTHER" id="PTHR10916:SF0">
    <property type="entry name" value="LARGE RIBOSOMAL SUBUNIT PROTEIN UL29C"/>
    <property type="match status" value="1"/>
</dbReference>
<evidence type="ECO:0000313" key="6">
    <source>
        <dbReference type="EMBL" id="KND62784.1"/>
    </source>
</evidence>
<sequence>MKIKEMRQMNQEELNNKIFEFKKRMFTIKLEIDLAKTKNTSLVSKMKKNIARLNTVIREKNFLLTKNINVSNSKKDNN</sequence>
<evidence type="ECO:0000256" key="4">
    <source>
        <dbReference type="ARBA" id="ARBA00035204"/>
    </source>
</evidence>
<organism evidence="6 7">
    <name type="scientific">Candidatus Phytoplasma phoenicium</name>
    <dbReference type="NCBI Taxonomy" id="198422"/>
    <lineage>
        <taxon>Bacteria</taxon>
        <taxon>Bacillati</taxon>
        <taxon>Mycoplasmatota</taxon>
        <taxon>Mollicutes</taxon>
        <taxon>Acholeplasmatales</taxon>
        <taxon>Acholeplasmataceae</taxon>
        <taxon>Candidatus Phytoplasma</taxon>
        <taxon>16SrIX (Pigeon pea witches'-broom group)</taxon>
    </lineage>
</organism>
<dbReference type="CDD" id="cd00427">
    <property type="entry name" value="Ribosomal_L29_HIP"/>
    <property type="match status" value="1"/>
</dbReference>
<keyword evidence="3 5" id="KW-0687">Ribonucleoprotein</keyword>
<proteinExistence type="inferred from homology"/>
<comment type="similarity">
    <text evidence="1 5">Belongs to the universal ribosomal protein uL29 family.</text>
</comment>
<dbReference type="PATRIC" id="fig|198422.3.peg.82"/>
<comment type="caution">
    <text evidence="6">The sequence shown here is derived from an EMBL/GenBank/DDBJ whole genome shotgun (WGS) entry which is preliminary data.</text>
</comment>
<evidence type="ECO:0000256" key="2">
    <source>
        <dbReference type="ARBA" id="ARBA00022980"/>
    </source>
</evidence>
<dbReference type="Proteomes" id="UP000037086">
    <property type="component" value="Unassembled WGS sequence"/>
</dbReference>
<dbReference type="RefSeq" id="WP_050336960.1">
    <property type="nucleotide sequence ID" value="NZ_JPSQ01000002.1"/>
</dbReference>
<accession>A0A0L0ML95</accession>
<dbReference type="InterPro" id="IPR001854">
    <property type="entry name" value="Ribosomal_uL29"/>
</dbReference>
<keyword evidence="2 5" id="KW-0689">Ribosomal protein</keyword>
<keyword evidence="7" id="KW-1185">Reference proteome</keyword>
<dbReference type="AlphaFoldDB" id="A0A0L0ML95"/>
<dbReference type="Pfam" id="PF00831">
    <property type="entry name" value="Ribosomal_L29"/>
    <property type="match status" value="1"/>
</dbReference>
<dbReference type="OrthoDB" id="9815192at2"/>
<evidence type="ECO:0000256" key="1">
    <source>
        <dbReference type="ARBA" id="ARBA00009254"/>
    </source>
</evidence>
<dbReference type="PANTHER" id="PTHR10916">
    <property type="entry name" value="60S RIBOSOMAL PROTEIN L35/50S RIBOSOMAL PROTEIN L29"/>
    <property type="match status" value="1"/>
</dbReference>
<dbReference type="EMBL" id="JPSQ01000002">
    <property type="protein sequence ID" value="KND62784.1"/>
    <property type="molecule type" value="Genomic_DNA"/>
</dbReference>
<dbReference type="NCBIfam" id="TIGR00012">
    <property type="entry name" value="L29"/>
    <property type="match status" value="1"/>
</dbReference>